<name>A0A151B4U5_9CLOT</name>
<comment type="caution">
    <text evidence="1">The sequence shown here is derived from an EMBL/GenBank/DDBJ whole genome shotgun (WGS) entry which is preliminary data.</text>
</comment>
<gene>
    <name evidence="1" type="ORF">CLTEP_12850</name>
</gene>
<evidence type="ECO:0000313" key="1">
    <source>
        <dbReference type="EMBL" id="KYH34820.1"/>
    </source>
</evidence>
<dbReference type="STRING" id="1121338.CLTEP_12850"/>
<dbReference type="PATRIC" id="fig|1121338.3.peg.1321"/>
<dbReference type="AlphaFoldDB" id="A0A151B4U5"/>
<keyword evidence="2" id="KW-1185">Reference proteome</keyword>
<protein>
    <recommendedName>
        <fullName evidence="3">N-acetylneuraminate synthase</fullName>
    </recommendedName>
</protein>
<dbReference type="RefSeq" id="WP_169798784.1">
    <property type="nucleotide sequence ID" value="NZ_LTBA01000010.1"/>
</dbReference>
<evidence type="ECO:0000313" key="2">
    <source>
        <dbReference type="Proteomes" id="UP000075531"/>
    </source>
</evidence>
<organism evidence="1 2">
    <name type="scientific">Clostridium tepidiprofundi DSM 19306</name>
    <dbReference type="NCBI Taxonomy" id="1121338"/>
    <lineage>
        <taxon>Bacteria</taxon>
        <taxon>Bacillati</taxon>
        <taxon>Bacillota</taxon>
        <taxon>Clostridia</taxon>
        <taxon>Eubacteriales</taxon>
        <taxon>Clostridiaceae</taxon>
        <taxon>Clostridium</taxon>
    </lineage>
</organism>
<sequence>MKNIRVGNYTIGDNNPCFIIAEAGSNHNGNIEKANCILIWDFQVRGEYSEKCNFYWSR</sequence>
<accession>A0A151B4U5</accession>
<dbReference type="EMBL" id="LTBA01000010">
    <property type="protein sequence ID" value="KYH34820.1"/>
    <property type="molecule type" value="Genomic_DNA"/>
</dbReference>
<proteinExistence type="predicted"/>
<dbReference type="Gene3D" id="3.20.20.70">
    <property type="entry name" value="Aldolase class I"/>
    <property type="match status" value="1"/>
</dbReference>
<dbReference type="Proteomes" id="UP000075531">
    <property type="component" value="Unassembled WGS sequence"/>
</dbReference>
<dbReference type="SUPFAM" id="SSF51569">
    <property type="entry name" value="Aldolase"/>
    <property type="match status" value="1"/>
</dbReference>
<dbReference type="InterPro" id="IPR013785">
    <property type="entry name" value="Aldolase_TIM"/>
</dbReference>
<reference evidence="1 2" key="1">
    <citation type="submission" date="2016-02" db="EMBL/GenBank/DDBJ databases">
        <title>Genome sequence of Clostridium tepidiprofundi DSM 19306.</title>
        <authorList>
            <person name="Poehlein A."/>
            <person name="Daniel R."/>
        </authorList>
    </citation>
    <scope>NUCLEOTIDE SEQUENCE [LARGE SCALE GENOMIC DNA]</scope>
    <source>
        <strain evidence="1 2">DSM 19306</strain>
    </source>
</reference>
<evidence type="ECO:0008006" key="3">
    <source>
        <dbReference type="Google" id="ProtNLM"/>
    </source>
</evidence>